<accession>A0ABQ2E299</accession>
<gene>
    <name evidence="1" type="ORF">GCM10011583_18620</name>
</gene>
<dbReference type="RefSeq" id="WP_189106888.1">
    <property type="nucleotide sequence ID" value="NZ_BMMV01000005.1"/>
</dbReference>
<sequence length="78" mass="8849">MSPSTATVQLLNQKQLIGALGVGKWTIDNRIERYPTGHPNAFPVEYIGRFRRFELDAVRAWFEWEAAGFPVDAERNAA</sequence>
<protein>
    <recommendedName>
        <fullName evidence="3">DNA-binding protein</fullName>
    </recommendedName>
</protein>
<comment type="caution">
    <text evidence="1">The sequence shown here is derived from an EMBL/GenBank/DDBJ whole genome shotgun (WGS) entry which is preliminary data.</text>
</comment>
<organism evidence="1 2">
    <name type="scientific">Streptomyces camponoticapitis</name>
    <dbReference type="NCBI Taxonomy" id="1616125"/>
    <lineage>
        <taxon>Bacteria</taxon>
        <taxon>Bacillati</taxon>
        <taxon>Actinomycetota</taxon>
        <taxon>Actinomycetes</taxon>
        <taxon>Kitasatosporales</taxon>
        <taxon>Streptomycetaceae</taxon>
        <taxon>Streptomyces</taxon>
    </lineage>
</organism>
<proteinExistence type="predicted"/>
<evidence type="ECO:0008006" key="3">
    <source>
        <dbReference type="Google" id="ProtNLM"/>
    </source>
</evidence>
<dbReference type="EMBL" id="BMMV01000005">
    <property type="protein sequence ID" value="GGJ87373.1"/>
    <property type="molecule type" value="Genomic_DNA"/>
</dbReference>
<name>A0ABQ2E299_9ACTN</name>
<evidence type="ECO:0000313" key="1">
    <source>
        <dbReference type="EMBL" id="GGJ87373.1"/>
    </source>
</evidence>
<evidence type="ECO:0000313" key="2">
    <source>
        <dbReference type="Proteomes" id="UP000660265"/>
    </source>
</evidence>
<keyword evidence="2" id="KW-1185">Reference proteome</keyword>
<dbReference type="Proteomes" id="UP000660265">
    <property type="component" value="Unassembled WGS sequence"/>
</dbReference>
<reference evidence="2" key="1">
    <citation type="journal article" date="2019" name="Int. J. Syst. Evol. Microbiol.">
        <title>The Global Catalogue of Microorganisms (GCM) 10K type strain sequencing project: providing services to taxonomists for standard genome sequencing and annotation.</title>
        <authorList>
            <consortium name="The Broad Institute Genomics Platform"/>
            <consortium name="The Broad Institute Genome Sequencing Center for Infectious Disease"/>
            <person name="Wu L."/>
            <person name="Ma J."/>
        </authorList>
    </citation>
    <scope>NUCLEOTIDE SEQUENCE [LARGE SCALE GENOMIC DNA]</scope>
    <source>
        <strain evidence="2">CGMCC 4.7275</strain>
    </source>
</reference>